<dbReference type="InterPro" id="IPR016187">
    <property type="entry name" value="CTDL_fold"/>
</dbReference>
<dbReference type="PANTHER" id="PTHR22801">
    <property type="entry name" value="LITHOSTATHINE"/>
    <property type="match status" value="1"/>
</dbReference>
<keyword evidence="5" id="KW-1185">Reference proteome</keyword>
<dbReference type="Gene3D" id="3.10.100.10">
    <property type="entry name" value="Mannose-Binding Protein A, subunit A"/>
    <property type="match status" value="2"/>
</dbReference>
<evidence type="ECO:0000256" key="1">
    <source>
        <dbReference type="SAM" id="Phobius"/>
    </source>
</evidence>
<dbReference type="InterPro" id="IPR050801">
    <property type="entry name" value="Ca-Dep_Lectins_ImmuneDev"/>
</dbReference>
<dbReference type="SUPFAM" id="SSF56436">
    <property type="entry name" value="C-type lectin-like"/>
    <property type="match status" value="2"/>
</dbReference>
<comment type="caution">
    <text evidence="4">The sequence shown here is derived from an EMBL/GenBank/DDBJ whole genome shotgun (WGS) entry which is preliminary data.</text>
</comment>
<dbReference type="Pfam" id="PF00059">
    <property type="entry name" value="Lectin_C"/>
    <property type="match status" value="2"/>
</dbReference>
<dbReference type="EMBL" id="BRYA01000534">
    <property type="protein sequence ID" value="GMI21664.1"/>
    <property type="molecule type" value="Genomic_DNA"/>
</dbReference>
<feature type="domain" description="C-type lectin" evidence="3">
    <location>
        <begin position="211"/>
        <end position="325"/>
    </location>
</feature>
<keyword evidence="1" id="KW-1133">Transmembrane helix</keyword>
<dbReference type="PROSITE" id="PS50041">
    <property type="entry name" value="C_TYPE_LECTIN_2"/>
    <property type="match status" value="2"/>
</dbReference>
<gene>
    <name evidence="4" type="ORF">TrCOL_g13266</name>
</gene>
<dbReference type="OrthoDB" id="6162243at2759"/>
<reference evidence="5" key="1">
    <citation type="journal article" date="2023" name="Commun. Biol.">
        <title>Genome analysis of Parmales, the sister group of diatoms, reveals the evolutionary specialization of diatoms from phago-mixotrophs to photoautotrophs.</title>
        <authorList>
            <person name="Ban H."/>
            <person name="Sato S."/>
            <person name="Yoshikawa S."/>
            <person name="Yamada K."/>
            <person name="Nakamura Y."/>
            <person name="Ichinomiya M."/>
            <person name="Sato N."/>
            <person name="Blanc-Mathieu R."/>
            <person name="Endo H."/>
            <person name="Kuwata A."/>
            <person name="Ogata H."/>
        </authorList>
    </citation>
    <scope>NUCLEOTIDE SEQUENCE [LARGE SCALE GENOMIC DNA]</scope>
</reference>
<dbReference type="InterPro" id="IPR001304">
    <property type="entry name" value="C-type_lectin-like"/>
</dbReference>
<evidence type="ECO:0000313" key="4">
    <source>
        <dbReference type="EMBL" id="GMI21664.1"/>
    </source>
</evidence>
<evidence type="ECO:0000313" key="5">
    <source>
        <dbReference type="Proteomes" id="UP001165065"/>
    </source>
</evidence>
<proteinExistence type="predicted"/>
<evidence type="ECO:0000259" key="3">
    <source>
        <dbReference type="PROSITE" id="PS50041"/>
    </source>
</evidence>
<feature type="signal peptide" evidence="2">
    <location>
        <begin position="1"/>
        <end position="17"/>
    </location>
</feature>
<dbReference type="CDD" id="cd00037">
    <property type="entry name" value="CLECT"/>
    <property type="match status" value="2"/>
</dbReference>
<name>A0A9W7FXF1_9STRA</name>
<protein>
    <recommendedName>
        <fullName evidence="3">C-type lectin domain-containing protein</fullName>
    </recommendedName>
</protein>
<dbReference type="SMART" id="SM00034">
    <property type="entry name" value="CLECT"/>
    <property type="match status" value="2"/>
</dbReference>
<feature type="chain" id="PRO_5040901974" description="C-type lectin domain-containing protein" evidence="2">
    <location>
        <begin position="18"/>
        <end position="548"/>
    </location>
</feature>
<keyword evidence="1" id="KW-0812">Transmembrane</keyword>
<organism evidence="4 5">
    <name type="scientific">Triparma columacea</name>
    <dbReference type="NCBI Taxonomy" id="722753"/>
    <lineage>
        <taxon>Eukaryota</taxon>
        <taxon>Sar</taxon>
        <taxon>Stramenopiles</taxon>
        <taxon>Ochrophyta</taxon>
        <taxon>Bolidophyceae</taxon>
        <taxon>Parmales</taxon>
        <taxon>Triparmaceae</taxon>
        <taxon>Triparma</taxon>
    </lineage>
</organism>
<dbReference type="InterPro" id="IPR016186">
    <property type="entry name" value="C-type_lectin-like/link_sf"/>
</dbReference>
<dbReference type="Proteomes" id="UP001165065">
    <property type="component" value="Unassembled WGS sequence"/>
</dbReference>
<sequence length="548" mass="60954">MFVVALSCLLMALSANGEDEPSKVVGEMTYTYHKQPLSWKAADGVCKQGGGTLITVTSTLVEDTMMELNGAKCLLSWVGYTDMVKEGTWQWSSGETSSFSHWMEGEPNDFEFDFEGRQDEPLCMMGYTEDMDTIDDWAGTGEDCAMVGWSCLWTNTDNGATLEWSDLNCGVPLPFFCEYHNNRLLREEEENEEDTSVRGLEVCPDTSWSAFGGRCFKSIEKSMNVAECLETCACKGATLACPTNAEENAFILNHVKKTPASLGWLGLSDYFEEATWQCIGEGQPDETSFENWDNPGENHRYNSDNKYQNCAVMREEGKWTSEPCDWFDGDSDPECLCEIGATKTVFTGLISKILRESWEEEWEEWYDEKDEWIEDDWDCDEEEDDEEYKDCIRWKRRGRKHDDDDDDAAEAFIIGFFVLLVTIVVCIGLLCHKRMGHAAKVQIHRTAANVQVSQNSQRQAPIHGGFEMTTFSSQPSGQQTILGGGGGVHRPSITQAAGMGQATMPSSTGPSVAAAPRAFVGAGGAEGAASLYTPLRDDVPYAKAEYHS</sequence>
<feature type="domain" description="C-type lectin" evidence="3">
    <location>
        <begin position="25"/>
        <end position="178"/>
    </location>
</feature>
<dbReference type="PANTHER" id="PTHR22801:SF63">
    <property type="entry name" value="C-TYPE LECTIN DOMAIN-CONTAINING PROTEIN"/>
    <property type="match status" value="1"/>
</dbReference>
<feature type="transmembrane region" description="Helical" evidence="1">
    <location>
        <begin position="411"/>
        <end position="431"/>
    </location>
</feature>
<evidence type="ECO:0000256" key="2">
    <source>
        <dbReference type="SAM" id="SignalP"/>
    </source>
</evidence>
<dbReference type="AlphaFoldDB" id="A0A9W7FXF1"/>
<keyword evidence="2" id="KW-0732">Signal</keyword>
<accession>A0A9W7FXF1</accession>
<keyword evidence="1" id="KW-0472">Membrane</keyword>